<evidence type="ECO:0000313" key="3">
    <source>
        <dbReference type="Proteomes" id="UP001183615"/>
    </source>
</evidence>
<name>A0ABU2SDV4_9ACTN</name>
<evidence type="ECO:0000259" key="1">
    <source>
        <dbReference type="Pfam" id="PF13460"/>
    </source>
</evidence>
<dbReference type="Gene3D" id="3.40.50.720">
    <property type="entry name" value="NAD(P)-binding Rossmann-like Domain"/>
    <property type="match status" value="1"/>
</dbReference>
<dbReference type="PANTHER" id="PTHR43355">
    <property type="entry name" value="FLAVIN REDUCTASE (NADPH)"/>
    <property type="match status" value="1"/>
</dbReference>
<accession>A0ABU2SDV4</accession>
<dbReference type="Proteomes" id="UP001183615">
    <property type="component" value="Unassembled WGS sequence"/>
</dbReference>
<sequence>MKLVVFGANGPTGRMATAMAMTAGHSVTAITRRPLAFPFNDVALQIAAADVLDADAVDWVMAGQDTVISAIGVPAGSKDVSLYSRGTYNIVKAMVRHGLRRVVCVSSAGVAGTGPPDGTPVPRGNVRPLLRRRWRGVHEDMRRMESIVRASSLDWTIVRPAVLFDDDTVTDYRVTGDEVPGRYTSRADLAHALLTRAVGSRDRGRTIHVVTTGRTPGPALLRPLRRAASDPFPYR</sequence>
<dbReference type="SUPFAM" id="SSF51735">
    <property type="entry name" value="NAD(P)-binding Rossmann-fold domains"/>
    <property type="match status" value="1"/>
</dbReference>
<comment type="caution">
    <text evidence="2">The sequence shown here is derived from an EMBL/GenBank/DDBJ whole genome shotgun (WGS) entry which is preliminary data.</text>
</comment>
<dbReference type="PANTHER" id="PTHR43355:SF2">
    <property type="entry name" value="FLAVIN REDUCTASE (NADPH)"/>
    <property type="match status" value="1"/>
</dbReference>
<proteinExistence type="predicted"/>
<evidence type="ECO:0000313" key="2">
    <source>
        <dbReference type="EMBL" id="MDT0447161.1"/>
    </source>
</evidence>
<protein>
    <submittedName>
        <fullName evidence="2">NAD(P)H-binding protein</fullName>
    </submittedName>
</protein>
<dbReference type="Pfam" id="PF13460">
    <property type="entry name" value="NAD_binding_10"/>
    <property type="match status" value="1"/>
</dbReference>
<dbReference type="EMBL" id="JAVREV010000027">
    <property type="protein sequence ID" value="MDT0447161.1"/>
    <property type="molecule type" value="Genomic_DNA"/>
</dbReference>
<keyword evidence="3" id="KW-1185">Reference proteome</keyword>
<reference evidence="3" key="1">
    <citation type="submission" date="2023-07" db="EMBL/GenBank/DDBJ databases">
        <title>30 novel species of actinomycetes from the DSMZ collection.</title>
        <authorList>
            <person name="Nouioui I."/>
        </authorList>
    </citation>
    <scope>NUCLEOTIDE SEQUENCE [LARGE SCALE GENOMIC DNA]</scope>
    <source>
        <strain evidence="3">DSM 41886</strain>
    </source>
</reference>
<dbReference type="InterPro" id="IPR036291">
    <property type="entry name" value="NAD(P)-bd_dom_sf"/>
</dbReference>
<gene>
    <name evidence="2" type="ORF">RM779_31885</name>
</gene>
<organism evidence="2 3">
    <name type="scientific">Streptomyces johnsoniae</name>
    <dbReference type="NCBI Taxonomy" id="3075532"/>
    <lineage>
        <taxon>Bacteria</taxon>
        <taxon>Bacillati</taxon>
        <taxon>Actinomycetota</taxon>
        <taxon>Actinomycetes</taxon>
        <taxon>Kitasatosporales</taxon>
        <taxon>Streptomycetaceae</taxon>
        <taxon>Streptomyces</taxon>
    </lineage>
</organism>
<dbReference type="InterPro" id="IPR016040">
    <property type="entry name" value="NAD(P)-bd_dom"/>
</dbReference>
<dbReference type="InterPro" id="IPR051606">
    <property type="entry name" value="Polyketide_Oxido-like"/>
</dbReference>
<dbReference type="RefSeq" id="WP_311621283.1">
    <property type="nucleotide sequence ID" value="NZ_JAVREV010000027.1"/>
</dbReference>
<feature type="domain" description="NAD(P)-binding" evidence="1">
    <location>
        <begin position="7"/>
        <end position="194"/>
    </location>
</feature>